<proteinExistence type="predicted"/>
<gene>
    <name evidence="1" type="ORF">OH76DRAFT_1298999</name>
</gene>
<dbReference type="OrthoDB" id="2750857at2759"/>
<dbReference type="AlphaFoldDB" id="A0A371CGN7"/>
<dbReference type="Proteomes" id="UP000256964">
    <property type="component" value="Unassembled WGS sequence"/>
</dbReference>
<evidence type="ECO:0000313" key="1">
    <source>
        <dbReference type="EMBL" id="RDX39444.1"/>
    </source>
</evidence>
<reference evidence="1 2" key="1">
    <citation type="journal article" date="2018" name="Biotechnol. Biofuels">
        <title>Integrative visual omics of the white-rot fungus Polyporus brumalis exposes the biotechnological potential of its oxidative enzymes for delignifying raw plant biomass.</title>
        <authorList>
            <person name="Miyauchi S."/>
            <person name="Rancon A."/>
            <person name="Drula E."/>
            <person name="Hage H."/>
            <person name="Chaduli D."/>
            <person name="Favel A."/>
            <person name="Grisel S."/>
            <person name="Henrissat B."/>
            <person name="Herpoel-Gimbert I."/>
            <person name="Ruiz-Duenas F.J."/>
            <person name="Chevret D."/>
            <person name="Hainaut M."/>
            <person name="Lin J."/>
            <person name="Wang M."/>
            <person name="Pangilinan J."/>
            <person name="Lipzen A."/>
            <person name="Lesage-Meessen L."/>
            <person name="Navarro D."/>
            <person name="Riley R."/>
            <person name="Grigoriev I.V."/>
            <person name="Zhou S."/>
            <person name="Raouche S."/>
            <person name="Rosso M.N."/>
        </authorList>
    </citation>
    <scope>NUCLEOTIDE SEQUENCE [LARGE SCALE GENOMIC DNA]</scope>
    <source>
        <strain evidence="1 2">BRFM 1820</strain>
    </source>
</reference>
<feature type="non-terminal residue" evidence="1">
    <location>
        <position position="1"/>
    </location>
</feature>
<sequence length="71" mass="7989">YPNSGRLTGVADASLWWTTGTFPKRIVWKLGYTWAGWPAQIPFVNLSHIPGGDPPLELLKKLWKSGELRLV</sequence>
<evidence type="ECO:0000313" key="2">
    <source>
        <dbReference type="Proteomes" id="UP000256964"/>
    </source>
</evidence>
<accession>A0A371CGN7</accession>
<protein>
    <submittedName>
        <fullName evidence="1">Uncharacterized protein</fullName>
    </submittedName>
</protein>
<organism evidence="1 2">
    <name type="scientific">Lentinus brumalis</name>
    <dbReference type="NCBI Taxonomy" id="2498619"/>
    <lineage>
        <taxon>Eukaryota</taxon>
        <taxon>Fungi</taxon>
        <taxon>Dikarya</taxon>
        <taxon>Basidiomycota</taxon>
        <taxon>Agaricomycotina</taxon>
        <taxon>Agaricomycetes</taxon>
        <taxon>Polyporales</taxon>
        <taxon>Polyporaceae</taxon>
        <taxon>Lentinus</taxon>
    </lineage>
</organism>
<feature type="non-terminal residue" evidence="1">
    <location>
        <position position="71"/>
    </location>
</feature>
<dbReference type="EMBL" id="KZ857867">
    <property type="protein sequence ID" value="RDX39444.1"/>
    <property type="molecule type" value="Genomic_DNA"/>
</dbReference>
<name>A0A371CGN7_9APHY</name>
<keyword evidence="2" id="KW-1185">Reference proteome</keyword>